<comment type="caution">
    <text evidence="2">The sequence shown here is derived from an EMBL/GenBank/DDBJ whole genome shotgun (WGS) entry which is preliminary data.</text>
</comment>
<accession>A0A9P6AJ79</accession>
<feature type="region of interest" description="Disordered" evidence="1">
    <location>
        <begin position="67"/>
        <end position="100"/>
    </location>
</feature>
<proteinExistence type="predicted"/>
<sequence>MEFSSPPPRYRFCPLLLPHLGAYLGASPMYSPRAFRRYCSPSPSQIPVTKPVTTSSTNLISLARLMSATRGSSRDPTPATTARKPQSLVGPSPVWSTAQPSSTQTVNTALTGGPGVRLQGGVLGTVWKPLRPRDSGYPRRDVGRYSLRFRHDALDPRLVVYAITWHWGYYKELGRFLAVLSVQCGDACVFIVAI</sequence>
<gene>
    <name evidence="2" type="ORF">BS47DRAFT_489722</name>
</gene>
<dbReference type="EMBL" id="MU129134">
    <property type="protein sequence ID" value="KAF9505861.1"/>
    <property type="molecule type" value="Genomic_DNA"/>
</dbReference>
<keyword evidence="3" id="KW-1185">Reference proteome</keyword>
<evidence type="ECO:0000256" key="1">
    <source>
        <dbReference type="SAM" id="MobiDB-lite"/>
    </source>
</evidence>
<dbReference type="AlphaFoldDB" id="A0A9P6AJ79"/>
<reference evidence="2" key="1">
    <citation type="journal article" date="2020" name="Nat. Commun.">
        <title>Large-scale genome sequencing of mycorrhizal fungi provides insights into the early evolution of symbiotic traits.</title>
        <authorList>
            <person name="Miyauchi S."/>
            <person name="Kiss E."/>
            <person name="Kuo A."/>
            <person name="Drula E."/>
            <person name="Kohler A."/>
            <person name="Sanchez-Garcia M."/>
            <person name="Morin E."/>
            <person name="Andreopoulos B."/>
            <person name="Barry K.W."/>
            <person name="Bonito G."/>
            <person name="Buee M."/>
            <person name="Carver A."/>
            <person name="Chen C."/>
            <person name="Cichocki N."/>
            <person name="Clum A."/>
            <person name="Culley D."/>
            <person name="Crous P.W."/>
            <person name="Fauchery L."/>
            <person name="Girlanda M."/>
            <person name="Hayes R.D."/>
            <person name="Keri Z."/>
            <person name="LaButti K."/>
            <person name="Lipzen A."/>
            <person name="Lombard V."/>
            <person name="Magnuson J."/>
            <person name="Maillard F."/>
            <person name="Murat C."/>
            <person name="Nolan M."/>
            <person name="Ohm R.A."/>
            <person name="Pangilinan J."/>
            <person name="Pereira M.F."/>
            <person name="Perotto S."/>
            <person name="Peter M."/>
            <person name="Pfister S."/>
            <person name="Riley R."/>
            <person name="Sitrit Y."/>
            <person name="Stielow J.B."/>
            <person name="Szollosi G."/>
            <person name="Zifcakova L."/>
            <person name="Stursova M."/>
            <person name="Spatafora J.W."/>
            <person name="Tedersoo L."/>
            <person name="Vaario L.M."/>
            <person name="Yamada A."/>
            <person name="Yan M."/>
            <person name="Wang P."/>
            <person name="Xu J."/>
            <person name="Bruns T."/>
            <person name="Baldrian P."/>
            <person name="Vilgalys R."/>
            <person name="Dunand C."/>
            <person name="Henrissat B."/>
            <person name="Grigoriev I.V."/>
            <person name="Hibbett D."/>
            <person name="Nagy L.G."/>
            <person name="Martin F.M."/>
        </authorList>
    </citation>
    <scope>NUCLEOTIDE SEQUENCE</scope>
    <source>
        <strain evidence="2">UP504</strain>
    </source>
</reference>
<dbReference type="Proteomes" id="UP000886523">
    <property type="component" value="Unassembled WGS sequence"/>
</dbReference>
<name>A0A9P6AJ79_9AGAM</name>
<feature type="compositionally biased region" description="Polar residues" evidence="1">
    <location>
        <begin position="69"/>
        <end position="84"/>
    </location>
</feature>
<evidence type="ECO:0000313" key="2">
    <source>
        <dbReference type="EMBL" id="KAF9505861.1"/>
    </source>
</evidence>
<protein>
    <submittedName>
        <fullName evidence="2">Uncharacterized protein</fullName>
    </submittedName>
</protein>
<organism evidence="2 3">
    <name type="scientific">Hydnum rufescens UP504</name>
    <dbReference type="NCBI Taxonomy" id="1448309"/>
    <lineage>
        <taxon>Eukaryota</taxon>
        <taxon>Fungi</taxon>
        <taxon>Dikarya</taxon>
        <taxon>Basidiomycota</taxon>
        <taxon>Agaricomycotina</taxon>
        <taxon>Agaricomycetes</taxon>
        <taxon>Cantharellales</taxon>
        <taxon>Hydnaceae</taxon>
        <taxon>Hydnum</taxon>
    </lineage>
</organism>
<evidence type="ECO:0000313" key="3">
    <source>
        <dbReference type="Proteomes" id="UP000886523"/>
    </source>
</evidence>